<accession>J7S368</accession>
<dbReference type="KEGG" id="kng:KNAG_0B00770"/>
<reference evidence="2" key="2">
    <citation type="submission" date="2012-08" db="EMBL/GenBank/DDBJ databases">
        <title>Genome sequence of Kazachstania naganishii.</title>
        <authorList>
            <person name="Gordon J.L."/>
            <person name="Armisen D."/>
            <person name="Proux-Wera E."/>
            <person name="OhEigeartaigh S.S."/>
            <person name="Byrne K.P."/>
            <person name="Wolfe K.H."/>
        </authorList>
    </citation>
    <scope>NUCLEOTIDE SEQUENCE [LARGE SCALE GENOMIC DNA]</scope>
    <source>
        <strain evidence="2">ATCC MYA-139 / BCRC 22969 / CBS 8797 / CCRC 22969 / KCTC 17520 / NBRC 10181 / NCYC 3082</strain>
    </source>
</reference>
<name>J7S368_HUIN7</name>
<dbReference type="AlphaFoldDB" id="J7S368"/>
<dbReference type="Proteomes" id="UP000006310">
    <property type="component" value="Chromosome 2"/>
</dbReference>
<dbReference type="EMBL" id="HE978315">
    <property type="protein sequence ID" value="CCK68524.1"/>
    <property type="molecule type" value="Genomic_DNA"/>
</dbReference>
<evidence type="ECO:0000313" key="2">
    <source>
        <dbReference type="Proteomes" id="UP000006310"/>
    </source>
</evidence>
<dbReference type="GO" id="GO:0030015">
    <property type="term" value="C:CCR4-NOT core complex"/>
    <property type="evidence" value="ECO:0007669"/>
    <property type="project" value="EnsemblFungi"/>
</dbReference>
<dbReference type="OrthoDB" id="3980110at2759"/>
<dbReference type="GO" id="GO:0032968">
    <property type="term" value="P:positive regulation of transcription elongation by RNA polymerase II"/>
    <property type="evidence" value="ECO:0007669"/>
    <property type="project" value="EnsemblFungi"/>
</dbReference>
<sequence>MDSRVPQFDSLLEECVVTLFTTYRGQHVCQMLEQLDLGVFSLSKTPSRIVQQVRTAWTEEALSKYIHLFFQHVWRDAGDRFAIMQYNEPAFKLQVSDLFPSEFSKARLVLNTDYDVLLDFVNTVRPQLKGLIRQAVQGSLVDPIVRKYGRVYEFHDYFHWFNLSKKKFANRDVLILNKGTPDLFHYYINSFCSKAPYDVHPLHPFLGELFEGNNNVKYQQLGTNEHVYEFDLDEETHNGSGNRTVAVDLMQQSNQRHEILTRMLNLKEIDSPHLYEQFKCMISLVDPLTQPPPSDTYVVSLDLLYKLFLAFLPKNQDTEQNDTFLLCFNMQKIITRTLWRLKCWDYAKLTSISKKQTEGDNSQYNYRDHLKEWVPNGLNTQDLELLYMVDIMAVYTIYNAYSHLPIQLNPFLSMLISLWKNLSAVLLLSLEVDRCEEANDTFDTPLLVRATIRGASALRAVVACVLNGHVRENEHDFKHEPLNTFMSPHGRKLCQGSLYADLRSHAAAMLSLGVDLEDVTELLSDLQPGDRFDEDIRYMFEYEYEDYNLVDFEDEDEDAAAAATTATASAAAITAANEGTGASQKRRCNCIFTDDKIIQSDESKVSLGGGKNRPYSVRTKSSFEFDYSGNDWRDVPRGLNLYFWPSYEFLARPGLAEFRNVSSKAAGGKLNPMESQQLLKLVASAIKIEQECIIMGTVYPQTEGIAVGDDGLLTPDNIYDAWFQDKVFDRILFMNQELAWKLMDELLMCHGYRRVLLWFVTHMELNHSVIHYIFELVMGLRGQELSADVTLEEQRKQALHNLMEIDTPNGGTLMFSRQGNLALSEIEVKMLLQEFFTNAAIFLSASESEEPESETSDVSLYSIGLVKLICFMVKTLIVNHKFEFSKSECTFELQTLLMNWLGIVPDAQELFFLLKKNISDTKTATTTTTTTSALGAPGDIFPTLTDADDDNNAVAENLSEFNKKLVMLLPRATQSEGKGSSQAIDALRNFMRKHSLSSEIPVLGRRIVRRGSQILPQATPERTVTLREYLGSYDGAVL</sequence>
<gene>
    <name evidence="1" type="primary">KNAG0B00770</name>
    <name evidence="1" type="ordered locus">KNAG_0B00770</name>
</gene>
<dbReference type="STRING" id="1071383.J7S368"/>
<dbReference type="GeneID" id="34524174"/>
<dbReference type="RefSeq" id="XP_022462770.1">
    <property type="nucleotide sequence ID" value="XM_022611353.1"/>
</dbReference>
<reference evidence="1 2" key="1">
    <citation type="journal article" date="2011" name="Proc. Natl. Acad. Sci. U.S.A.">
        <title>Evolutionary erosion of yeast sex chromosomes by mating-type switching accidents.</title>
        <authorList>
            <person name="Gordon J.L."/>
            <person name="Armisen D."/>
            <person name="Proux-Wera E."/>
            <person name="Oheigeartaigh S.S."/>
            <person name="Byrne K.P."/>
            <person name="Wolfe K.H."/>
        </authorList>
    </citation>
    <scope>NUCLEOTIDE SEQUENCE [LARGE SCALE GENOMIC DNA]</scope>
    <source>
        <strain evidence="2">ATCC MYA-139 / BCRC 22969 / CBS 8797 / CCRC 22969 / KCTC 17520 / NBRC 10181 / NCYC 3082</strain>
    </source>
</reference>
<protein>
    <submittedName>
        <fullName evidence="1">Uncharacterized protein</fullName>
    </submittedName>
</protein>
<dbReference type="eggNOG" id="ENOG502QT7N">
    <property type="taxonomic scope" value="Eukaryota"/>
</dbReference>
<evidence type="ECO:0000313" key="1">
    <source>
        <dbReference type="EMBL" id="CCK68524.1"/>
    </source>
</evidence>
<proteinExistence type="predicted"/>
<dbReference type="OMA" id="INWIGKV"/>
<organism evidence="1 2">
    <name type="scientific">Huiozyma naganishii (strain ATCC MYA-139 / BCRC 22969 / CBS 8797 / KCTC 17520 / NBRC 10181 / NCYC 3082 / Yp74L-3)</name>
    <name type="common">Yeast</name>
    <name type="synonym">Kazachstania naganishii</name>
    <dbReference type="NCBI Taxonomy" id="1071383"/>
    <lineage>
        <taxon>Eukaryota</taxon>
        <taxon>Fungi</taxon>
        <taxon>Dikarya</taxon>
        <taxon>Ascomycota</taxon>
        <taxon>Saccharomycotina</taxon>
        <taxon>Saccharomycetes</taxon>
        <taxon>Saccharomycetales</taxon>
        <taxon>Saccharomycetaceae</taxon>
        <taxon>Huiozyma</taxon>
    </lineage>
</organism>
<keyword evidence="2" id="KW-1185">Reference proteome</keyword>
<dbReference type="HOGENOM" id="CLU_280757_0_0_1"/>